<accession>A0A8K0CIK6</accession>
<dbReference type="PANTHER" id="PTHR11008:SF32">
    <property type="entry name" value="CIRCADIAN CLOCK-CONTROLLED PROTEIN DAYWAKE-RELATED"/>
    <property type="match status" value="1"/>
</dbReference>
<dbReference type="Proteomes" id="UP000801492">
    <property type="component" value="Unassembled WGS sequence"/>
</dbReference>
<gene>
    <name evidence="1" type="ORF">ILUMI_20239</name>
</gene>
<dbReference type="Pfam" id="PF06585">
    <property type="entry name" value="JHBP"/>
    <property type="match status" value="1"/>
</dbReference>
<dbReference type="GO" id="GO:0005615">
    <property type="term" value="C:extracellular space"/>
    <property type="evidence" value="ECO:0007669"/>
    <property type="project" value="TreeGrafter"/>
</dbReference>
<dbReference type="PANTHER" id="PTHR11008">
    <property type="entry name" value="PROTEIN TAKEOUT-LIKE PROTEIN"/>
    <property type="match status" value="1"/>
</dbReference>
<protein>
    <submittedName>
        <fullName evidence="1">Uncharacterized protein</fullName>
    </submittedName>
</protein>
<dbReference type="OrthoDB" id="8185598at2759"/>
<sequence>MSVNDLGLDLIRAQVVGIQIKKWQYNCLRRVLKVYEIHQHIRSLLTVLKAKWETRLHVNGDRIGPVNISRETLQRDSLTLPWFILALNTLSSVLNQKSYEYRLDLQENENALRWFGYLMRKDLGRLTREYGRWENQKIFSQDETRLERGSNTNKRQDDSKLNECVKWAFNEIRPHVSNGIEEIGLPPLNPLVIPKLKIRQDTPMANYTLTMVNFTITGLDKYDLKEFQYDPKANTFHFRIQFDPLPLAAFYKISGQVVRIPLEGKGIGRAAIGPINAIFEIKGGMRKSRGIDYYDPKYVNITLDMGDGSYYMSGLFNNEQLERIANNMVNANSLMVVEAMTPMFEKLGEIGTMRFMKTLTKIPFSRLLPSSQQ</sequence>
<dbReference type="Gene3D" id="3.15.10.30">
    <property type="entry name" value="Haemolymph juvenile hormone binding protein"/>
    <property type="match status" value="1"/>
</dbReference>
<name>A0A8K0CIK6_IGNLU</name>
<dbReference type="EMBL" id="VTPC01089143">
    <property type="protein sequence ID" value="KAF2885932.1"/>
    <property type="molecule type" value="Genomic_DNA"/>
</dbReference>
<proteinExistence type="predicted"/>
<evidence type="ECO:0000313" key="2">
    <source>
        <dbReference type="Proteomes" id="UP000801492"/>
    </source>
</evidence>
<reference evidence="1" key="1">
    <citation type="submission" date="2019-08" db="EMBL/GenBank/DDBJ databases">
        <title>The genome of the North American firefly Photinus pyralis.</title>
        <authorList>
            <consortium name="Photinus pyralis genome working group"/>
            <person name="Fallon T.R."/>
            <person name="Sander Lower S.E."/>
            <person name="Weng J.-K."/>
        </authorList>
    </citation>
    <scope>NUCLEOTIDE SEQUENCE</scope>
    <source>
        <strain evidence="1">TRF0915ILg1</strain>
        <tissue evidence="1">Whole body</tissue>
    </source>
</reference>
<organism evidence="1 2">
    <name type="scientific">Ignelater luminosus</name>
    <name type="common">Cucubano</name>
    <name type="synonym">Pyrophorus luminosus</name>
    <dbReference type="NCBI Taxonomy" id="2038154"/>
    <lineage>
        <taxon>Eukaryota</taxon>
        <taxon>Metazoa</taxon>
        <taxon>Ecdysozoa</taxon>
        <taxon>Arthropoda</taxon>
        <taxon>Hexapoda</taxon>
        <taxon>Insecta</taxon>
        <taxon>Pterygota</taxon>
        <taxon>Neoptera</taxon>
        <taxon>Endopterygota</taxon>
        <taxon>Coleoptera</taxon>
        <taxon>Polyphaga</taxon>
        <taxon>Elateriformia</taxon>
        <taxon>Elateroidea</taxon>
        <taxon>Elateridae</taxon>
        <taxon>Agrypninae</taxon>
        <taxon>Pyrophorini</taxon>
        <taxon>Ignelater</taxon>
    </lineage>
</organism>
<dbReference type="InterPro" id="IPR010562">
    <property type="entry name" value="Haemolymph_juvenile_hormone-bd"/>
</dbReference>
<comment type="caution">
    <text evidence="1">The sequence shown here is derived from an EMBL/GenBank/DDBJ whole genome shotgun (WGS) entry which is preliminary data.</text>
</comment>
<evidence type="ECO:0000313" key="1">
    <source>
        <dbReference type="EMBL" id="KAF2885932.1"/>
    </source>
</evidence>
<dbReference type="InterPro" id="IPR038606">
    <property type="entry name" value="To_sf"/>
</dbReference>
<keyword evidence="2" id="KW-1185">Reference proteome</keyword>
<dbReference type="AlphaFoldDB" id="A0A8K0CIK6"/>
<dbReference type="SMART" id="SM00700">
    <property type="entry name" value="JHBP"/>
    <property type="match status" value="1"/>
</dbReference>